<feature type="domain" description="Agarase CBM-like" evidence="2">
    <location>
        <begin position="35"/>
        <end position="209"/>
    </location>
</feature>
<protein>
    <recommendedName>
        <fullName evidence="2">Agarase CBM-like domain-containing protein</fullName>
    </recommendedName>
</protein>
<name>A0A9X2MS29_9BACL</name>
<feature type="domain" description="Agarase CBM-like" evidence="2">
    <location>
        <begin position="733"/>
        <end position="837"/>
    </location>
</feature>
<dbReference type="Gene3D" id="3.20.20.80">
    <property type="entry name" value="Glycosidases"/>
    <property type="match status" value="1"/>
</dbReference>
<evidence type="ECO:0000313" key="3">
    <source>
        <dbReference type="EMBL" id="MCR2804798.1"/>
    </source>
</evidence>
<dbReference type="Proteomes" id="UP001141950">
    <property type="component" value="Unassembled WGS sequence"/>
</dbReference>
<keyword evidence="1" id="KW-0732">Signal</keyword>
<feature type="signal peptide" evidence="1">
    <location>
        <begin position="1"/>
        <end position="26"/>
    </location>
</feature>
<reference evidence="3" key="1">
    <citation type="submission" date="2022-08" db="EMBL/GenBank/DDBJ databases">
        <title>The genomic sequence of strain Paenibacillus sp. SCIV0701.</title>
        <authorList>
            <person name="Zhao H."/>
        </authorList>
    </citation>
    <scope>NUCLEOTIDE SEQUENCE</scope>
    <source>
        <strain evidence="3">SCIV0701</strain>
    </source>
</reference>
<organism evidence="3 4">
    <name type="scientific">Paenibacillus soyae</name>
    <dbReference type="NCBI Taxonomy" id="2969249"/>
    <lineage>
        <taxon>Bacteria</taxon>
        <taxon>Bacillati</taxon>
        <taxon>Bacillota</taxon>
        <taxon>Bacilli</taxon>
        <taxon>Bacillales</taxon>
        <taxon>Paenibacillaceae</taxon>
        <taxon>Paenibacillus</taxon>
    </lineage>
</organism>
<evidence type="ECO:0000256" key="1">
    <source>
        <dbReference type="SAM" id="SignalP"/>
    </source>
</evidence>
<dbReference type="AlphaFoldDB" id="A0A9X2MS29"/>
<dbReference type="Pfam" id="PF17992">
    <property type="entry name" value="Agarase_CBM"/>
    <property type="match status" value="2"/>
</dbReference>
<keyword evidence="4" id="KW-1185">Reference proteome</keyword>
<dbReference type="InterPro" id="IPR017853">
    <property type="entry name" value="GH"/>
</dbReference>
<proteinExistence type="predicted"/>
<dbReference type="EMBL" id="JANIPJ010000008">
    <property type="protein sequence ID" value="MCR2804798.1"/>
    <property type="molecule type" value="Genomic_DNA"/>
</dbReference>
<comment type="caution">
    <text evidence="3">The sequence shown here is derived from an EMBL/GenBank/DDBJ whole genome shotgun (WGS) entry which is preliminary data.</text>
</comment>
<dbReference type="SUPFAM" id="SSF51445">
    <property type="entry name" value="(Trans)glycosidases"/>
    <property type="match status" value="1"/>
</dbReference>
<feature type="chain" id="PRO_5040859598" description="Agarase CBM-like domain-containing protein" evidence="1">
    <location>
        <begin position="27"/>
        <end position="891"/>
    </location>
</feature>
<dbReference type="Gene3D" id="2.60.120.430">
    <property type="entry name" value="Galactose-binding lectin"/>
    <property type="match status" value="2"/>
</dbReference>
<dbReference type="InterPro" id="IPR040669">
    <property type="entry name" value="Agarase_CBM"/>
</dbReference>
<sequence length="891" mass="96660">MKRLFAGLLTLAMIAGLAGQPGTANAATPFPTLNFDNGVIPSYVTGSNATLQIVTNTTGSKALKVNYAVADFPSVKFAPATPWSVGSGNAIAFELTNVSNKDITFYLRVDDSAQADGVKDSIVSQAVAKAGTTNQYFLSLNSAVLDLGMRFLPPNPAGLQMGYAWGDKSINPANVVSLQFFQMYPSTATALVIDNLRVIQDPNSNLSYLNGIVDKYGQYSGASWSEKINSDQDLLNDKAEEALALNGSQPIATSQYGGWKNGPKLQATGRFRVAQYGGKWTLVDPEGYLFFSTGVDVVRLDDMHTWISGRDAMFKDLPAQNSSLGEHFRYTTTVGSPPLGQTEGWLFNHYSANLERKYGTDYINKWKDVSVARFKNWGFNSLGNWSEPTLFFGKGSQHKLAYVANGWTSWGTHTTIPSGEWGGVADPYDPQFTVSVNDMVQNQIVAYGVAQDPWLIGIYVDNEIPWGSPATTQSKYLLISNLLAMNAADSKSYAKRAMIAHLKTKYSNNIAALNAQWGTSFASFSAMDAPFKPAQISNGMLPDYSAMLKLLAKKYFSIVDAALTQALPNTLYLGSRFAEWGISKEVQEAAAEYVDVVSYNVYKESVNGHSWMDIAALNKPAIVGEFAFGSNDRGMFGTGPNSESAASSQQYRASKFTNYMNAALKNPYFVGAHWFQYVDEPLLGRHWDGENYNLGFVDVADVPYAPLVNAAKTVHAQAYATRFGSTGNTKISFEASENLSLISAYNQATIQYVSQGATDGVRAMKVNVGTLDTVYAGVEFKPASPWNLGAAPSITADVTNPTALPIQLRCNVLDNNGQLRTFYFTVNANASRTITMDSFGASPAQTSGADGYWGATNGLSTAQINSISFYLWEDAPQSGNSFIVDKVLISK</sequence>
<accession>A0A9X2MS29</accession>
<dbReference type="RefSeq" id="WP_257446145.1">
    <property type="nucleotide sequence ID" value="NZ_JANIPJ010000008.1"/>
</dbReference>
<evidence type="ECO:0000259" key="2">
    <source>
        <dbReference type="Pfam" id="PF17992"/>
    </source>
</evidence>
<gene>
    <name evidence="3" type="ORF">NQZ67_12995</name>
</gene>
<evidence type="ECO:0000313" key="4">
    <source>
        <dbReference type="Proteomes" id="UP001141950"/>
    </source>
</evidence>